<sequence>MEVKMIRRGCSWKKLKTLSMFNFVCLEWVDENDLKESTDFDEANSTTIPREVLGDWCNLSFPTYNGL</sequence>
<gene>
    <name evidence="1" type="ORF">L6164_025228</name>
</gene>
<comment type="caution">
    <text evidence="1">The sequence shown here is derived from an EMBL/GenBank/DDBJ whole genome shotgun (WGS) entry which is preliminary data.</text>
</comment>
<dbReference type="EMBL" id="CM039435">
    <property type="protein sequence ID" value="KAI4317355.1"/>
    <property type="molecule type" value="Genomic_DNA"/>
</dbReference>
<evidence type="ECO:0000313" key="2">
    <source>
        <dbReference type="Proteomes" id="UP000828941"/>
    </source>
</evidence>
<proteinExistence type="predicted"/>
<keyword evidence="2" id="KW-1185">Reference proteome</keyword>
<reference evidence="1 2" key="1">
    <citation type="journal article" date="2022" name="DNA Res.">
        <title>Chromosomal-level genome assembly of the orchid tree Bauhinia variegata (Leguminosae; Cercidoideae) supports the allotetraploid origin hypothesis of Bauhinia.</title>
        <authorList>
            <person name="Zhong Y."/>
            <person name="Chen Y."/>
            <person name="Zheng D."/>
            <person name="Pang J."/>
            <person name="Liu Y."/>
            <person name="Luo S."/>
            <person name="Meng S."/>
            <person name="Qian L."/>
            <person name="Wei D."/>
            <person name="Dai S."/>
            <person name="Zhou R."/>
        </authorList>
    </citation>
    <scope>NUCLEOTIDE SEQUENCE [LARGE SCALE GENOMIC DNA]</scope>
    <source>
        <strain evidence="1">BV-YZ2020</strain>
    </source>
</reference>
<protein>
    <submittedName>
        <fullName evidence="1">Uncharacterized protein</fullName>
    </submittedName>
</protein>
<accession>A0ACB9M0S7</accession>
<organism evidence="1 2">
    <name type="scientific">Bauhinia variegata</name>
    <name type="common">Purple orchid tree</name>
    <name type="synonym">Phanera variegata</name>
    <dbReference type="NCBI Taxonomy" id="167791"/>
    <lineage>
        <taxon>Eukaryota</taxon>
        <taxon>Viridiplantae</taxon>
        <taxon>Streptophyta</taxon>
        <taxon>Embryophyta</taxon>
        <taxon>Tracheophyta</taxon>
        <taxon>Spermatophyta</taxon>
        <taxon>Magnoliopsida</taxon>
        <taxon>eudicotyledons</taxon>
        <taxon>Gunneridae</taxon>
        <taxon>Pentapetalae</taxon>
        <taxon>rosids</taxon>
        <taxon>fabids</taxon>
        <taxon>Fabales</taxon>
        <taxon>Fabaceae</taxon>
        <taxon>Cercidoideae</taxon>
        <taxon>Cercideae</taxon>
        <taxon>Bauhiniinae</taxon>
        <taxon>Bauhinia</taxon>
    </lineage>
</organism>
<evidence type="ECO:0000313" key="1">
    <source>
        <dbReference type="EMBL" id="KAI4317355.1"/>
    </source>
</evidence>
<dbReference type="Proteomes" id="UP000828941">
    <property type="component" value="Chromosome 10"/>
</dbReference>
<name>A0ACB9M0S7_BAUVA</name>